<evidence type="ECO:0000313" key="2">
    <source>
        <dbReference type="EMBL" id="EFJ45876.1"/>
    </source>
</evidence>
<dbReference type="OrthoDB" id="536359at2759"/>
<dbReference type="EMBL" id="GL378354">
    <property type="protein sequence ID" value="EFJ45876.1"/>
    <property type="molecule type" value="Genomic_DNA"/>
</dbReference>
<gene>
    <name evidence="2" type="ORF">VOLCADRAFT_105758</name>
</gene>
<reference evidence="2 3" key="1">
    <citation type="journal article" date="2010" name="Science">
        <title>Genomic analysis of organismal complexity in the multicellular green alga Volvox carteri.</title>
        <authorList>
            <person name="Prochnik S.E."/>
            <person name="Umen J."/>
            <person name="Nedelcu A.M."/>
            <person name="Hallmann A."/>
            <person name="Miller S.M."/>
            <person name="Nishii I."/>
            <person name="Ferris P."/>
            <person name="Kuo A."/>
            <person name="Mitros T."/>
            <person name="Fritz-Laylin L.K."/>
            <person name="Hellsten U."/>
            <person name="Chapman J."/>
            <person name="Simakov O."/>
            <person name="Rensing S.A."/>
            <person name="Terry A."/>
            <person name="Pangilinan J."/>
            <person name="Kapitonov V."/>
            <person name="Jurka J."/>
            <person name="Salamov A."/>
            <person name="Shapiro H."/>
            <person name="Schmutz J."/>
            <person name="Grimwood J."/>
            <person name="Lindquist E."/>
            <person name="Lucas S."/>
            <person name="Grigoriev I.V."/>
            <person name="Schmitt R."/>
            <person name="Kirk D."/>
            <person name="Rokhsar D.S."/>
        </authorList>
    </citation>
    <scope>NUCLEOTIDE SEQUENCE [LARGE SCALE GENOMIC DNA]</scope>
    <source>
        <strain evidence="3">f. Nagariensis / Eve</strain>
    </source>
</reference>
<dbReference type="Proteomes" id="UP000001058">
    <property type="component" value="Unassembled WGS sequence"/>
</dbReference>
<dbReference type="KEGG" id="vcn:VOLCADRAFT_105758"/>
<evidence type="ECO:0000313" key="3">
    <source>
        <dbReference type="Proteomes" id="UP000001058"/>
    </source>
</evidence>
<dbReference type="RefSeq" id="XP_002952954.1">
    <property type="nucleotide sequence ID" value="XM_002952908.1"/>
</dbReference>
<dbReference type="GeneID" id="9625666"/>
<organism evidence="3">
    <name type="scientific">Volvox carteri f. nagariensis</name>
    <dbReference type="NCBI Taxonomy" id="3068"/>
    <lineage>
        <taxon>Eukaryota</taxon>
        <taxon>Viridiplantae</taxon>
        <taxon>Chlorophyta</taxon>
        <taxon>core chlorophytes</taxon>
        <taxon>Chlorophyceae</taxon>
        <taxon>CS clade</taxon>
        <taxon>Chlamydomonadales</taxon>
        <taxon>Volvocaceae</taxon>
        <taxon>Volvox</taxon>
    </lineage>
</organism>
<evidence type="ECO:0000256" key="1">
    <source>
        <dbReference type="SAM" id="MobiDB-lite"/>
    </source>
</evidence>
<feature type="region of interest" description="Disordered" evidence="1">
    <location>
        <begin position="45"/>
        <end position="84"/>
    </location>
</feature>
<name>D8U2V8_VOLCA</name>
<feature type="compositionally biased region" description="Polar residues" evidence="1">
    <location>
        <begin position="55"/>
        <end position="67"/>
    </location>
</feature>
<dbReference type="AlphaFoldDB" id="D8U2V8"/>
<accession>D8U2V8</accession>
<sequence length="181" mass="19979">MVIHGPSHADQHRRPLPLMYNLQMILRAPWRLKYRQRFRLANLHPPGDTVAEQVPQPSSSNGTQDTAGQPEPTPTAVPIPKKSSILKTADSLKSSDGYKRNISWQDQYGQSLTQVVEFEPSTLLDYLTASSFNCQTFLASHTSAKLPASQLQHPAASDYSVVALNGLNEHDRLPSAILALP</sequence>
<proteinExistence type="predicted"/>
<dbReference type="InParanoid" id="D8U2V8"/>
<keyword evidence="3" id="KW-1185">Reference proteome</keyword>
<protein>
    <submittedName>
        <fullName evidence="2">Uncharacterized protein</fullName>
    </submittedName>
</protein>